<dbReference type="GO" id="GO:0050660">
    <property type="term" value="F:flavin adenine dinucleotide binding"/>
    <property type="evidence" value="ECO:0007669"/>
    <property type="project" value="TreeGrafter"/>
</dbReference>
<name>A0A5M9QMV2_9HELI</name>
<dbReference type="SUPFAM" id="SSF54373">
    <property type="entry name" value="FAD-linked reductases, C-terminal domain"/>
    <property type="match status" value="1"/>
</dbReference>
<feature type="domain" description="UDP-galactopyranose mutase C-terminal" evidence="6">
    <location>
        <begin position="167"/>
        <end position="370"/>
    </location>
</feature>
<dbReference type="InterPro" id="IPR004379">
    <property type="entry name" value="UDP-GALP_mutase"/>
</dbReference>
<dbReference type="PANTHER" id="PTHR21197:SF0">
    <property type="entry name" value="UDP-GALACTOPYRANOSE MUTASE"/>
    <property type="match status" value="1"/>
</dbReference>
<dbReference type="PANTHER" id="PTHR21197">
    <property type="entry name" value="UDP-GALACTOPYRANOSE MUTASE"/>
    <property type="match status" value="1"/>
</dbReference>
<evidence type="ECO:0000313" key="8">
    <source>
        <dbReference type="Proteomes" id="UP000323707"/>
    </source>
</evidence>
<dbReference type="Pfam" id="PF13450">
    <property type="entry name" value="NAD_binding_8"/>
    <property type="match status" value="1"/>
</dbReference>
<dbReference type="InterPro" id="IPR015899">
    <property type="entry name" value="UDP-GalPyranose_mutase_C"/>
</dbReference>
<evidence type="ECO:0000256" key="3">
    <source>
        <dbReference type="ARBA" id="ARBA00022630"/>
    </source>
</evidence>
<dbReference type="EC" id="5.4.99.9" evidence="7"/>
<proteinExistence type="inferred from homology"/>
<reference evidence="7 8" key="1">
    <citation type="submission" date="2019-09" db="EMBL/GenBank/DDBJ databases">
        <title>Draft genome sequence of various Type strains from the CCUG.</title>
        <authorList>
            <person name="Pineiro-Iglesias B."/>
            <person name="Tunovic T."/>
            <person name="Unosson C."/>
            <person name="Inganas E."/>
            <person name="Ohlen M."/>
            <person name="Cardew S."/>
            <person name="Jensie-Markopoulos S."/>
            <person name="Salva-Serra F."/>
            <person name="Jaen-Luchoro D."/>
            <person name="Karlsson R."/>
            <person name="Svensson-Stadler L."/>
            <person name="Chun J."/>
            <person name="Moore E."/>
        </authorList>
    </citation>
    <scope>NUCLEOTIDE SEQUENCE [LARGE SCALE GENOMIC DNA]</scope>
    <source>
        <strain evidence="7 8">CCUG 32756T</strain>
    </source>
</reference>
<comment type="cofactor">
    <cofactor evidence="1">
        <name>FAD</name>
        <dbReference type="ChEBI" id="CHEBI:57692"/>
    </cofactor>
</comment>
<comment type="caution">
    <text evidence="7">The sequence shown here is derived from an EMBL/GenBank/DDBJ whole genome shotgun (WGS) entry which is preliminary data.</text>
</comment>
<evidence type="ECO:0000256" key="2">
    <source>
        <dbReference type="ARBA" id="ARBA00009321"/>
    </source>
</evidence>
<protein>
    <submittedName>
        <fullName evidence="7">UDP-galactopyranose mutase</fullName>
        <ecNumber evidence="7">5.4.99.9</ecNumber>
    </submittedName>
</protein>
<evidence type="ECO:0000313" key="7">
    <source>
        <dbReference type="EMBL" id="KAA8710043.1"/>
    </source>
</evidence>
<dbReference type="GO" id="GO:0005829">
    <property type="term" value="C:cytosol"/>
    <property type="evidence" value="ECO:0007669"/>
    <property type="project" value="TreeGrafter"/>
</dbReference>
<dbReference type="EMBL" id="VXKE01000010">
    <property type="protein sequence ID" value="KAA8710043.1"/>
    <property type="molecule type" value="Genomic_DNA"/>
</dbReference>
<dbReference type="AlphaFoldDB" id="A0A5M9QMV2"/>
<evidence type="ECO:0000259" key="6">
    <source>
        <dbReference type="Pfam" id="PF03275"/>
    </source>
</evidence>
<keyword evidence="3" id="KW-0285">Flavoprotein</keyword>
<dbReference type="Pfam" id="PF03275">
    <property type="entry name" value="GLF"/>
    <property type="match status" value="1"/>
</dbReference>
<dbReference type="NCBIfam" id="TIGR00031">
    <property type="entry name" value="UDP-GALP_mutase"/>
    <property type="match status" value="1"/>
</dbReference>
<accession>A0A5M9QMV2</accession>
<evidence type="ECO:0000256" key="4">
    <source>
        <dbReference type="ARBA" id="ARBA00022827"/>
    </source>
</evidence>
<comment type="similarity">
    <text evidence="2">Belongs to the UDP-galactopyranose/dTDP-fucopyranose mutase family.</text>
</comment>
<evidence type="ECO:0000256" key="1">
    <source>
        <dbReference type="ARBA" id="ARBA00001974"/>
    </source>
</evidence>
<dbReference type="Gene3D" id="3.40.50.720">
    <property type="entry name" value="NAD(P)-binding Rossmann-like Domain"/>
    <property type="match status" value="3"/>
</dbReference>
<sequence length="387" mass="44436">MPLGCACINLGYKNLKGANVRNLIIGAGLSGLVLAERLANDRGEEVLLIDRRDHIGGNCADKDWGGILVHSYGAHIFHTKSPEVWEYITRFALFYPYMHKVFGLVQGQLIPIPFNLNALNAIFPHSQAQELESTLLRTFGFGSRVSILELRKHKELETIAEFIYENIFYHYTLKQWQCAPEELDPSVFERVPIIIAKDDRYFPADPYQGIPLEGYSAAFAKMITSKRIEVRLGIEFAELESSGIDVGAFDRVFYSGAIDEYFGYKFGELPYRSLELKTLRLEREYFGSSSVINYPKNYDFTRIIEHKYFLDTKSPHTIITYEYPKKWRLGDERYYPLPTQAAKAAYEAYAKEAKKLKNVFFIGRLGAYQYYDMDKAIEAALNLYASL</sequence>
<dbReference type="SUPFAM" id="SSF51971">
    <property type="entry name" value="Nucleotide-binding domain"/>
    <property type="match status" value="1"/>
</dbReference>
<evidence type="ECO:0000256" key="5">
    <source>
        <dbReference type="ARBA" id="ARBA00023235"/>
    </source>
</evidence>
<organism evidence="7 8">
    <name type="scientific">Helicobacter canis</name>
    <dbReference type="NCBI Taxonomy" id="29419"/>
    <lineage>
        <taxon>Bacteria</taxon>
        <taxon>Pseudomonadati</taxon>
        <taxon>Campylobacterota</taxon>
        <taxon>Epsilonproteobacteria</taxon>
        <taxon>Campylobacterales</taxon>
        <taxon>Helicobacteraceae</taxon>
        <taxon>Helicobacter</taxon>
    </lineage>
</organism>
<keyword evidence="4" id="KW-0274">FAD</keyword>
<dbReference type="GO" id="GO:0008767">
    <property type="term" value="F:UDP-galactopyranose mutase activity"/>
    <property type="evidence" value="ECO:0007669"/>
    <property type="project" value="UniProtKB-EC"/>
</dbReference>
<keyword evidence="5 7" id="KW-0413">Isomerase</keyword>
<gene>
    <name evidence="7" type="primary">glf</name>
    <name evidence="7" type="ORF">F4V45_03475</name>
</gene>
<dbReference type="Proteomes" id="UP000323707">
    <property type="component" value="Unassembled WGS sequence"/>
</dbReference>